<feature type="active site" description="Charge relay system" evidence="10">
    <location>
        <position position="110"/>
    </location>
</feature>
<dbReference type="EMBL" id="JAINVZ010000037">
    <property type="protein sequence ID" value="MBY8889182.1"/>
    <property type="molecule type" value="Genomic_DNA"/>
</dbReference>
<keyword evidence="14" id="KW-0732">Signal</keyword>
<evidence type="ECO:0000256" key="3">
    <source>
        <dbReference type="ARBA" id="ARBA00022475"/>
    </source>
</evidence>
<evidence type="ECO:0000256" key="8">
    <source>
        <dbReference type="ARBA" id="ARBA00022989"/>
    </source>
</evidence>
<feature type="transmembrane region" description="Helical" evidence="13">
    <location>
        <begin position="369"/>
        <end position="388"/>
    </location>
</feature>
<evidence type="ECO:0000256" key="10">
    <source>
        <dbReference type="PROSITE-ProRule" id="PRU01240"/>
    </source>
</evidence>
<dbReference type="GO" id="GO:0006508">
    <property type="term" value="P:proteolysis"/>
    <property type="evidence" value="ECO:0007669"/>
    <property type="project" value="UniProtKB-KW"/>
</dbReference>
<dbReference type="NCBIfam" id="TIGR03921">
    <property type="entry name" value="T7SS_mycosin"/>
    <property type="match status" value="1"/>
</dbReference>
<keyword evidence="5 13" id="KW-0812">Transmembrane</keyword>
<evidence type="ECO:0000256" key="14">
    <source>
        <dbReference type="SAM" id="SignalP"/>
    </source>
</evidence>
<feature type="domain" description="Peptidase S8/S53" evidence="15">
    <location>
        <begin position="65"/>
        <end position="317"/>
    </location>
</feature>
<dbReference type="PROSITE" id="PS00137">
    <property type="entry name" value="SUBTILASE_HIS"/>
    <property type="match status" value="1"/>
</dbReference>
<keyword evidence="17" id="KW-1185">Reference proteome</keyword>
<keyword evidence="7 10" id="KW-0720">Serine protease</keyword>
<dbReference type="GO" id="GO:0008233">
    <property type="term" value="F:peptidase activity"/>
    <property type="evidence" value="ECO:0007669"/>
    <property type="project" value="UniProtKB-KW"/>
</dbReference>
<proteinExistence type="inferred from homology"/>
<organism evidence="16 17">
    <name type="scientific">Streptantibioticus parmotrematis</name>
    <dbReference type="NCBI Taxonomy" id="2873249"/>
    <lineage>
        <taxon>Bacteria</taxon>
        <taxon>Bacillati</taxon>
        <taxon>Actinomycetota</taxon>
        <taxon>Actinomycetes</taxon>
        <taxon>Kitasatosporales</taxon>
        <taxon>Streptomycetaceae</taxon>
        <taxon>Streptantibioticus</taxon>
    </lineage>
</organism>
<dbReference type="InterPro" id="IPR022398">
    <property type="entry name" value="Peptidase_S8_His-AS"/>
</dbReference>
<evidence type="ECO:0000256" key="5">
    <source>
        <dbReference type="ARBA" id="ARBA00022692"/>
    </source>
</evidence>
<evidence type="ECO:0000313" key="16">
    <source>
        <dbReference type="EMBL" id="MBY8889182.1"/>
    </source>
</evidence>
<feature type="active site" description="Charge relay system" evidence="10">
    <location>
        <position position="270"/>
    </location>
</feature>
<gene>
    <name evidence="16" type="primary">mycP</name>
    <name evidence="16" type="ORF">K7472_30695</name>
</gene>
<dbReference type="InterPro" id="IPR023827">
    <property type="entry name" value="Peptidase_S8_Asp-AS"/>
</dbReference>
<evidence type="ECO:0000259" key="15">
    <source>
        <dbReference type="Pfam" id="PF00082"/>
    </source>
</evidence>
<keyword evidence="9 13" id="KW-0472">Membrane</keyword>
<dbReference type="InterPro" id="IPR023828">
    <property type="entry name" value="Peptidase_S8_Ser-AS"/>
</dbReference>
<dbReference type="PROSITE" id="PS00136">
    <property type="entry name" value="SUBTILASE_ASP"/>
    <property type="match status" value="1"/>
</dbReference>
<evidence type="ECO:0000256" key="11">
    <source>
        <dbReference type="RuleBase" id="RU003355"/>
    </source>
</evidence>
<name>A0ABS7R151_9ACTN</name>
<feature type="active site" description="Charge relay system" evidence="10">
    <location>
        <position position="74"/>
    </location>
</feature>
<keyword evidence="3" id="KW-1003">Cell membrane</keyword>
<evidence type="ECO:0000256" key="6">
    <source>
        <dbReference type="ARBA" id="ARBA00022801"/>
    </source>
</evidence>
<dbReference type="Gene3D" id="3.40.50.200">
    <property type="entry name" value="Peptidase S8/S53 domain"/>
    <property type="match status" value="1"/>
</dbReference>
<dbReference type="Pfam" id="PF00082">
    <property type="entry name" value="Peptidase_S8"/>
    <property type="match status" value="1"/>
</dbReference>
<comment type="subcellular location">
    <subcellularLocation>
        <location evidence="1">Cell membrane</location>
        <topology evidence="1">Single-pass membrane protein</topology>
    </subcellularLocation>
</comment>
<feature type="chain" id="PRO_5047527846" evidence="14">
    <location>
        <begin position="28"/>
        <end position="398"/>
    </location>
</feature>
<evidence type="ECO:0000313" key="17">
    <source>
        <dbReference type="Proteomes" id="UP001198565"/>
    </source>
</evidence>
<evidence type="ECO:0000256" key="9">
    <source>
        <dbReference type="ARBA" id="ARBA00023136"/>
    </source>
</evidence>
<dbReference type="PANTHER" id="PTHR43806">
    <property type="entry name" value="PEPTIDASE S8"/>
    <property type="match status" value="1"/>
</dbReference>
<sequence length="398" mass="41067">MRARRLALAAPAAALLLLPCAAPVGHAATVLDGDGECTYPAPQIKGTPWSLQRVLLDQLWQYGRGEGVKVAVIDTGVDNRNPQLRQAVDTRDGEDLIDPKGDGTDDTVGHGTEVAGIIAARPASGTGFVGIAPQATIIPIRQNDDQGHGDTKTLAKAVDDAVRDGARVINISQDVANPLTPDPVLGAAVRHALDSDVVVVAAAGNDGSGGKLNTTYPAAYPGVLAVGASDRDDERADFSQAGSFVGVAAPGVDMVSTVPLGGQCADNGTSFSAPYVAAVAALVRAKHPGWTAGQVVAQIEQTADRVDPGRNDFIGWGVVDPVRALTDDARPIDHPVPDQRSAATGERVRPAALTLGETPQQRAERTATYALGAAVVLVAAIAGGTVVVRDARRRRTSR</sequence>
<dbReference type="InterPro" id="IPR036852">
    <property type="entry name" value="Peptidase_S8/S53_dom_sf"/>
</dbReference>
<keyword evidence="8 13" id="KW-1133">Transmembrane helix</keyword>
<dbReference type="RefSeq" id="WP_222982291.1">
    <property type="nucleotide sequence ID" value="NZ_JAINVZ010000037.1"/>
</dbReference>
<accession>A0ABS7R151</accession>
<dbReference type="InterPro" id="IPR000209">
    <property type="entry name" value="Peptidase_S8/S53_dom"/>
</dbReference>
<dbReference type="Proteomes" id="UP001198565">
    <property type="component" value="Unassembled WGS sequence"/>
</dbReference>
<dbReference type="InterPro" id="IPR015500">
    <property type="entry name" value="Peptidase_S8_subtilisin-rel"/>
</dbReference>
<reference evidence="16 17" key="1">
    <citation type="submission" date="2021-08" db="EMBL/GenBank/DDBJ databases">
        <title>Streptomyces sp. PTM05 isolated from lichen.</title>
        <authorList>
            <person name="Somphong A."/>
            <person name="Phongsopitanun W."/>
            <person name="Tanasupawat S."/>
        </authorList>
    </citation>
    <scope>NUCLEOTIDE SEQUENCE [LARGE SCALE GENOMIC DNA]</scope>
    <source>
        <strain evidence="16 17">Ptm05</strain>
    </source>
</reference>
<keyword evidence="6 10" id="KW-0378">Hydrolase</keyword>
<comment type="similarity">
    <text evidence="2 10 11">Belongs to the peptidase S8 family.</text>
</comment>
<dbReference type="PROSITE" id="PS00138">
    <property type="entry name" value="SUBTILASE_SER"/>
    <property type="match status" value="1"/>
</dbReference>
<dbReference type="PANTHER" id="PTHR43806:SF11">
    <property type="entry name" value="CEREVISIN-RELATED"/>
    <property type="match status" value="1"/>
</dbReference>
<protein>
    <submittedName>
        <fullName evidence="16">Type VII secretion-associated serine protease mycosin</fullName>
    </submittedName>
</protein>
<evidence type="ECO:0000256" key="1">
    <source>
        <dbReference type="ARBA" id="ARBA00004162"/>
    </source>
</evidence>
<feature type="signal peptide" evidence="14">
    <location>
        <begin position="1"/>
        <end position="27"/>
    </location>
</feature>
<keyword evidence="4 10" id="KW-0645">Protease</keyword>
<evidence type="ECO:0000256" key="7">
    <source>
        <dbReference type="ARBA" id="ARBA00022825"/>
    </source>
</evidence>
<evidence type="ECO:0000256" key="2">
    <source>
        <dbReference type="ARBA" id="ARBA00011073"/>
    </source>
</evidence>
<dbReference type="SUPFAM" id="SSF52743">
    <property type="entry name" value="Subtilisin-like"/>
    <property type="match status" value="1"/>
</dbReference>
<comment type="caution">
    <text evidence="16">The sequence shown here is derived from an EMBL/GenBank/DDBJ whole genome shotgun (WGS) entry which is preliminary data.</text>
</comment>
<evidence type="ECO:0000256" key="4">
    <source>
        <dbReference type="ARBA" id="ARBA00022670"/>
    </source>
</evidence>
<evidence type="ECO:0000256" key="13">
    <source>
        <dbReference type="SAM" id="Phobius"/>
    </source>
</evidence>
<dbReference type="PROSITE" id="PS51892">
    <property type="entry name" value="SUBTILASE"/>
    <property type="match status" value="1"/>
</dbReference>
<dbReference type="InterPro" id="IPR023834">
    <property type="entry name" value="T7SS_pept_S8A_mycosin"/>
</dbReference>
<dbReference type="InterPro" id="IPR050131">
    <property type="entry name" value="Peptidase_S8_subtilisin-like"/>
</dbReference>
<feature type="region of interest" description="Disordered" evidence="12">
    <location>
        <begin position="329"/>
        <end position="351"/>
    </location>
</feature>
<dbReference type="PRINTS" id="PR00723">
    <property type="entry name" value="SUBTILISIN"/>
</dbReference>
<evidence type="ECO:0000256" key="12">
    <source>
        <dbReference type="SAM" id="MobiDB-lite"/>
    </source>
</evidence>